<dbReference type="SUPFAM" id="SSF52467">
    <property type="entry name" value="DHS-like NAD/FAD-binding domain"/>
    <property type="match status" value="1"/>
</dbReference>
<dbReference type="GO" id="GO:0033539">
    <property type="term" value="P:fatty acid beta-oxidation using acyl-CoA dehydrogenase"/>
    <property type="evidence" value="ECO:0007669"/>
    <property type="project" value="TreeGrafter"/>
</dbReference>
<organism evidence="5 6">
    <name type="scientific">Lichenifustis flavocetrariae</name>
    <dbReference type="NCBI Taxonomy" id="2949735"/>
    <lineage>
        <taxon>Bacteria</taxon>
        <taxon>Pseudomonadati</taxon>
        <taxon>Pseudomonadota</taxon>
        <taxon>Alphaproteobacteria</taxon>
        <taxon>Hyphomicrobiales</taxon>
        <taxon>Lichenihabitantaceae</taxon>
        <taxon>Lichenifustis</taxon>
    </lineage>
</organism>
<dbReference type="PANTHER" id="PTHR43153:SF1">
    <property type="entry name" value="ELECTRON TRANSFER FLAVOPROTEIN SUBUNIT ALPHA, MITOCHONDRIAL"/>
    <property type="match status" value="1"/>
</dbReference>
<evidence type="ECO:0000313" key="5">
    <source>
        <dbReference type="EMBL" id="MCW6511242.1"/>
    </source>
</evidence>
<reference evidence="5" key="1">
    <citation type="submission" date="2022-05" db="EMBL/GenBank/DDBJ databases">
        <authorList>
            <person name="Pankratov T."/>
        </authorList>
    </citation>
    <scope>NUCLEOTIDE SEQUENCE</scope>
    <source>
        <strain evidence="5">BP6-180914</strain>
    </source>
</reference>
<evidence type="ECO:0000256" key="1">
    <source>
        <dbReference type="ARBA" id="ARBA00005817"/>
    </source>
</evidence>
<dbReference type="SUPFAM" id="SSF52402">
    <property type="entry name" value="Adenine nucleotide alpha hydrolases-like"/>
    <property type="match status" value="2"/>
</dbReference>
<proteinExistence type="inferred from homology"/>
<evidence type="ECO:0000256" key="2">
    <source>
        <dbReference type="ARBA" id="ARBA00022982"/>
    </source>
</evidence>
<comment type="similarity">
    <text evidence="1">Belongs to the ETF alpha-subunit/FixB family.</text>
</comment>
<name>A0AA41Z1G7_9HYPH</name>
<feature type="domain" description="Electron transfer flavoprotein alpha/beta-subunit N-terminal" evidence="4">
    <location>
        <begin position="46"/>
        <end position="230"/>
    </location>
</feature>
<dbReference type="Gene3D" id="3.40.50.1220">
    <property type="entry name" value="TPP-binding domain"/>
    <property type="match status" value="1"/>
</dbReference>
<feature type="domain" description="Electron transfer flavoprotein alpha/beta-subunit N-terminal" evidence="4">
    <location>
        <begin position="423"/>
        <end position="613"/>
    </location>
</feature>
<dbReference type="AlphaFoldDB" id="A0AA41Z1G7"/>
<dbReference type="InterPro" id="IPR029035">
    <property type="entry name" value="DHS-like_NAD/FAD-binding_dom"/>
</dbReference>
<dbReference type="Pfam" id="PF00766">
    <property type="entry name" value="ETF_alpha"/>
    <property type="match status" value="1"/>
</dbReference>
<evidence type="ECO:0000256" key="3">
    <source>
        <dbReference type="SAM" id="MobiDB-lite"/>
    </source>
</evidence>
<comment type="caution">
    <text evidence="5">The sequence shown here is derived from an EMBL/GenBank/DDBJ whole genome shotgun (WGS) entry which is preliminary data.</text>
</comment>
<dbReference type="GO" id="GO:0009055">
    <property type="term" value="F:electron transfer activity"/>
    <property type="evidence" value="ECO:0007669"/>
    <property type="project" value="InterPro"/>
</dbReference>
<protein>
    <submittedName>
        <fullName evidence="5">FAD-binding protein</fullName>
    </submittedName>
</protein>
<keyword evidence="6" id="KW-1185">Reference proteome</keyword>
<dbReference type="InterPro" id="IPR014729">
    <property type="entry name" value="Rossmann-like_a/b/a_fold"/>
</dbReference>
<dbReference type="InterPro" id="IPR001308">
    <property type="entry name" value="ETF_a/FixB"/>
</dbReference>
<dbReference type="RefSeq" id="WP_282587620.1">
    <property type="nucleotide sequence ID" value="NZ_JAMOIM010000023.1"/>
</dbReference>
<feature type="region of interest" description="Disordered" evidence="3">
    <location>
        <begin position="611"/>
        <end position="639"/>
    </location>
</feature>
<gene>
    <name evidence="5" type="ORF">M8523_24925</name>
</gene>
<dbReference type="Proteomes" id="UP001165667">
    <property type="component" value="Unassembled WGS sequence"/>
</dbReference>
<dbReference type="Gene3D" id="3.40.50.620">
    <property type="entry name" value="HUPs"/>
    <property type="match status" value="2"/>
</dbReference>
<feature type="region of interest" description="Disordered" evidence="3">
    <location>
        <begin position="357"/>
        <end position="409"/>
    </location>
</feature>
<dbReference type="EMBL" id="JAMOIM010000023">
    <property type="protein sequence ID" value="MCW6511242.1"/>
    <property type="molecule type" value="Genomic_DNA"/>
</dbReference>
<keyword evidence="2" id="KW-0813">Transport</keyword>
<dbReference type="InterPro" id="IPR014730">
    <property type="entry name" value="ETF_a/b_N"/>
</dbReference>
<accession>A0AA41Z1G7</accession>
<sequence length="671" mass="70573">MSQPPLRIRRDPRDPATLRVRAPVAVSAAEEPTQATVRVDDAAPFVLAVLNLDAGRLSRDDRDLLGAARRLADDLGGGVVLAACLPDGADLRFKPEQEGADRVVLLAGAGFVNDSAESRVSFILAAAETSGARHLLFSDTNVGGELARRVAARLGDRAAFEVRRLDAQGLAADTDAGRIEVRRPLPRVIVPARASFAPLNETVLREARTVPVSLGPPPRVRDRGLLPFDPGNVPLAEADLIIAAGSGLTDWPSFHAAARALGAAEAGSRVVCDAGLLPRNRQVGASGALVEPRCYLAFGIAGASQHLQGIAAAERVIAVNVDLRAEMVKRADLAIVADAQAVLPALVRRAAERRLGESGGAEASAKKRPGAALPPPSPPRENSWKEDVEWKGQAPSGPPSWLVNPDTDRTSYEPASARDFSDIVVLVSVGKHSVSKRACRAALDARALELALGGGSAVTALHAGPRTDVLREYLGAGADDLVQLETADDADPLPALAAWLRTAQPRLVVAGARAEAGECSGMVPFVLAEQLGFALATNIVAFEIAGETAQLVQALPGGKRRRLEAPLPLMITVDRAGPEPRLSARMRAARGLVQYQPPPPVSVDARASWLTKPSRPRQKRLTAPLGPGQATTATGRREMIEPDPEAAADAILDFLVRDGLLGTQSDPEARS</sequence>
<keyword evidence="2" id="KW-0249">Electron transport</keyword>
<dbReference type="GO" id="GO:0050660">
    <property type="term" value="F:flavin adenine dinucleotide binding"/>
    <property type="evidence" value="ECO:0007669"/>
    <property type="project" value="InterPro"/>
</dbReference>
<evidence type="ECO:0000259" key="4">
    <source>
        <dbReference type="SMART" id="SM00893"/>
    </source>
</evidence>
<dbReference type="Pfam" id="PF01012">
    <property type="entry name" value="ETF"/>
    <property type="match status" value="2"/>
</dbReference>
<dbReference type="PANTHER" id="PTHR43153">
    <property type="entry name" value="ELECTRON TRANSFER FLAVOPROTEIN ALPHA"/>
    <property type="match status" value="1"/>
</dbReference>
<evidence type="ECO:0000313" key="6">
    <source>
        <dbReference type="Proteomes" id="UP001165667"/>
    </source>
</evidence>
<dbReference type="InterPro" id="IPR014731">
    <property type="entry name" value="ETF_asu_C"/>
</dbReference>
<dbReference type="SMART" id="SM00893">
    <property type="entry name" value="ETF"/>
    <property type="match status" value="2"/>
</dbReference>